<feature type="domain" description="Septum formation-related" evidence="3">
    <location>
        <begin position="143"/>
        <end position="240"/>
    </location>
</feature>
<keyword evidence="5" id="KW-1185">Reference proteome</keyword>
<comment type="caution">
    <text evidence="4">The sequence shown here is derived from an EMBL/GenBank/DDBJ whole genome shotgun (WGS) entry which is preliminary data.</text>
</comment>
<feature type="compositionally biased region" description="Polar residues" evidence="1">
    <location>
        <begin position="1"/>
        <end position="11"/>
    </location>
</feature>
<feature type="region of interest" description="Disordered" evidence="1">
    <location>
        <begin position="1"/>
        <end position="88"/>
    </location>
</feature>
<feature type="compositionally biased region" description="Low complexity" evidence="1">
    <location>
        <begin position="58"/>
        <end position="79"/>
    </location>
</feature>
<dbReference type="InterPro" id="IPR026004">
    <property type="entry name" value="Septum_form"/>
</dbReference>
<evidence type="ECO:0000313" key="5">
    <source>
        <dbReference type="Proteomes" id="UP000730482"/>
    </source>
</evidence>
<dbReference type="Proteomes" id="UP000730482">
    <property type="component" value="Unassembled WGS sequence"/>
</dbReference>
<feature type="transmembrane region" description="Helical" evidence="2">
    <location>
        <begin position="98"/>
        <end position="118"/>
    </location>
</feature>
<dbReference type="Pfam" id="PF13845">
    <property type="entry name" value="Septum_form"/>
    <property type="match status" value="1"/>
</dbReference>
<evidence type="ECO:0000256" key="2">
    <source>
        <dbReference type="SAM" id="Phobius"/>
    </source>
</evidence>
<feature type="compositionally biased region" description="Low complexity" evidence="1">
    <location>
        <begin position="33"/>
        <end position="49"/>
    </location>
</feature>
<dbReference type="EMBL" id="JAAFYZ010000084">
    <property type="protein sequence ID" value="MBS2549871.1"/>
    <property type="molecule type" value="Genomic_DNA"/>
</dbReference>
<sequence length="254" mass="27232">MTEPNPNQQPYQGIPGSGGPYAPVQDQVPYEAQSPYGQQQPQYGGANPYAAQQSTQNPYGAGQPQTPYGQGPQNPYGDGSPYGGLGPGPRRKRRPVLLYIRLGVLVVILIGGGVSWLITNSHKAHRDAGGTISKAGNVDVINLRAGDCYEKPSDPTVAFSSIKAVPCTQPHDAQAFFSFTYPGATSLLPSDDDMKTNAEPQCEAAAKTKVDETKIPDNANLMLMFADDSTWSQGYHDILCTFENDSDFTGSLMK</sequence>
<organism evidence="4 5">
    <name type="scientific">Catenulispora pinistramenti</name>
    <dbReference type="NCBI Taxonomy" id="2705254"/>
    <lineage>
        <taxon>Bacteria</taxon>
        <taxon>Bacillati</taxon>
        <taxon>Actinomycetota</taxon>
        <taxon>Actinomycetes</taxon>
        <taxon>Catenulisporales</taxon>
        <taxon>Catenulisporaceae</taxon>
        <taxon>Catenulispora</taxon>
    </lineage>
</organism>
<keyword evidence="2" id="KW-1133">Transmembrane helix</keyword>
<gene>
    <name evidence="4" type="ORF">KGQ19_23685</name>
</gene>
<reference evidence="4 5" key="1">
    <citation type="submission" date="2020-02" db="EMBL/GenBank/DDBJ databases">
        <title>Acidophilic actinobacteria isolated from forest soil.</title>
        <authorList>
            <person name="Golinska P."/>
        </authorList>
    </citation>
    <scope>NUCLEOTIDE SEQUENCE [LARGE SCALE GENOMIC DNA]</scope>
    <source>
        <strain evidence="4 5">NL8</strain>
    </source>
</reference>
<protein>
    <submittedName>
        <fullName evidence="4">Septum formation family protein</fullName>
    </submittedName>
</protein>
<proteinExistence type="predicted"/>
<keyword evidence="2" id="KW-0472">Membrane</keyword>
<keyword evidence="2" id="KW-0812">Transmembrane</keyword>
<evidence type="ECO:0000259" key="3">
    <source>
        <dbReference type="Pfam" id="PF13845"/>
    </source>
</evidence>
<evidence type="ECO:0000256" key="1">
    <source>
        <dbReference type="SAM" id="MobiDB-lite"/>
    </source>
</evidence>
<evidence type="ECO:0000313" key="4">
    <source>
        <dbReference type="EMBL" id="MBS2549871.1"/>
    </source>
</evidence>
<dbReference type="RefSeq" id="WP_212011658.1">
    <property type="nucleotide sequence ID" value="NZ_JAAFYZ010000084.1"/>
</dbReference>
<name>A0ABS5KUZ4_9ACTN</name>
<accession>A0ABS5KUZ4</accession>